<protein>
    <submittedName>
        <fullName evidence="1">Uncharacterized protein</fullName>
    </submittedName>
</protein>
<dbReference type="EMBL" id="CP090892">
    <property type="protein sequence ID" value="ULU08541.1"/>
    <property type="molecule type" value="Genomic_DNA"/>
</dbReference>
<organism evidence="1 2">
    <name type="scientific">Caenorhabditis briggsae</name>
    <dbReference type="NCBI Taxonomy" id="6238"/>
    <lineage>
        <taxon>Eukaryota</taxon>
        <taxon>Metazoa</taxon>
        <taxon>Ecdysozoa</taxon>
        <taxon>Nematoda</taxon>
        <taxon>Chromadorea</taxon>
        <taxon>Rhabditida</taxon>
        <taxon>Rhabditina</taxon>
        <taxon>Rhabditomorpha</taxon>
        <taxon>Rhabditoidea</taxon>
        <taxon>Rhabditidae</taxon>
        <taxon>Peloderinae</taxon>
        <taxon>Caenorhabditis</taxon>
    </lineage>
</organism>
<dbReference type="AlphaFoldDB" id="A0AAE9DNF4"/>
<accession>A0AAE9DNF4</accession>
<name>A0AAE9DNF4_CAEBR</name>
<evidence type="ECO:0000313" key="1">
    <source>
        <dbReference type="EMBL" id="ULU08541.1"/>
    </source>
</evidence>
<sequence length="183" mass="21435">MMDRVFEKIKKFFLDGMDYNENQELLTTCFKPLVRCVDRYHSEFTAESPNSVIHSLNHDFVCRSLLFPLIFVKIITPPSSLWSLCVLRPTIFSNRFFWKLHHTVTHTEDFPCCGEVQHLHQKRPAALTSRSETLKPEHWEHDCRSWKRHKMGSNSTKTAVKEVTRLAVKHITDPIEPGKEISN</sequence>
<proteinExistence type="predicted"/>
<gene>
    <name evidence="1" type="ORF">L3Y34_019621</name>
</gene>
<dbReference type="Proteomes" id="UP000827892">
    <property type="component" value="Chromosome II"/>
</dbReference>
<evidence type="ECO:0000313" key="2">
    <source>
        <dbReference type="Proteomes" id="UP000827892"/>
    </source>
</evidence>
<reference evidence="1 2" key="1">
    <citation type="submission" date="2022-05" db="EMBL/GenBank/DDBJ databases">
        <title>Chromosome-level reference genomes for two strains of Caenorhabditis briggsae: an improved platform for comparative genomics.</title>
        <authorList>
            <person name="Stevens L."/>
            <person name="Andersen E.C."/>
        </authorList>
    </citation>
    <scope>NUCLEOTIDE SEQUENCE [LARGE SCALE GENOMIC DNA]</scope>
    <source>
        <strain evidence="1">QX1410_ONT</strain>
        <tissue evidence="1">Whole-organism</tissue>
    </source>
</reference>